<dbReference type="OrthoDB" id="975565at2"/>
<sequence length="666" mass="71100">MPKLYNILCLLCLLVVLTIGGCTKKEDPALNPDPPLTLTSTLDKTSVTPGDVVVITTSDNLSDKPSWEVLVGGRKVVVAKLEANQASFVVPVLATGPVSLDLTAMGVKAAPALTMTAYPAITDPAPVLADFEARLAKGITYLDRLSKDTLNAVPGQNVASMRSLQKAYTSQLAALTIAQKIEVAYVLQKITFDEVELPQRRTASADPSDDFMTIGKAFVVSSLTTTACIAVFAPLAAFPDPVSKVLACAVATQGILSLMTSLKLIQELCNRFDLIAEVGVLASNGAAAITLGNEQLTSCLVSATGRTLAATDAAGSAFMQKIFAANAKLEKAHAAFTATFTRIKSWFGDATAPTPYVNPVKAAAARAKRNLAANLVKIQNVSRSAITLIASVVNNQLTLRASSTTITATVTFTFDVVYDNAELGIQARKTITATYNPQVAGYTLELLSYDLLPSSNGFTNWTSDPNPATYTAYASVQPGQAFSSPQRMQHHHRLKLNGVYVKTRDGGNISDYGTFSIDTGQGFQSADVHVGTYQINVYDATNNRSVSIPVDLTIDNSIHRMAVGKTLRVNYPSSSGSTVRTLEIILRSNGTYSHYEDGKLTAEGTYRLDGGRLFYSQVCGGSTVRGTSKSVGGIYFDGHVVVNNFFPLYEDGSSYQFLCVPSWFSI</sequence>
<name>A0A2M9B955_9BACT</name>
<dbReference type="AlphaFoldDB" id="A0A2M9B955"/>
<gene>
    <name evidence="1" type="ORF">CLV45_2795</name>
</gene>
<comment type="caution">
    <text evidence="1">The sequence shown here is derived from an EMBL/GenBank/DDBJ whole genome shotgun (WGS) entry which is preliminary data.</text>
</comment>
<accession>A0A2M9B955</accession>
<evidence type="ECO:0000313" key="1">
    <source>
        <dbReference type="EMBL" id="PJJ54458.1"/>
    </source>
</evidence>
<dbReference type="EMBL" id="PGFA01000002">
    <property type="protein sequence ID" value="PJJ54458.1"/>
    <property type="molecule type" value="Genomic_DNA"/>
</dbReference>
<protein>
    <submittedName>
        <fullName evidence="1">Uncharacterized protein</fullName>
    </submittedName>
</protein>
<keyword evidence="2" id="KW-1185">Reference proteome</keyword>
<dbReference type="RefSeq" id="WP_100337090.1">
    <property type="nucleotide sequence ID" value="NZ_PGFA01000002.1"/>
</dbReference>
<reference evidence="1 2" key="1">
    <citation type="submission" date="2017-11" db="EMBL/GenBank/DDBJ databases">
        <title>Genomic Encyclopedia of Archaeal and Bacterial Type Strains, Phase II (KMG-II): From Individual Species to Whole Genera.</title>
        <authorList>
            <person name="Goeker M."/>
        </authorList>
    </citation>
    <scope>NUCLEOTIDE SEQUENCE [LARGE SCALE GENOMIC DNA]</scope>
    <source>
        <strain evidence="1 2">DSM 11115</strain>
    </source>
</reference>
<dbReference type="Proteomes" id="UP000228535">
    <property type="component" value="Unassembled WGS sequence"/>
</dbReference>
<evidence type="ECO:0000313" key="2">
    <source>
        <dbReference type="Proteomes" id="UP000228535"/>
    </source>
</evidence>
<dbReference type="PROSITE" id="PS51257">
    <property type="entry name" value="PROKAR_LIPOPROTEIN"/>
    <property type="match status" value="1"/>
</dbReference>
<proteinExistence type="predicted"/>
<organism evidence="1 2">
    <name type="scientific">Hymenobacter chitinivorans DSM 11115</name>
    <dbReference type="NCBI Taxonomy" id="1121954"/>
    <lineage>
        <taxon>Bacteria</taxon>
        <taxon>Pseudomonadati</taxon>
        <taxon>Bacteroidota</taxon>
        <taxon>Cytophagia</taxon>
        <taxon>Cytophagales</taxon>
        <taxon>Hymenobacteraceae</taxon>
        <taxon>Hymenobacter</taxon>
    </lineage>
</organism>